<dbReference type="GO" id="GO:0005737">
    <property type="term" value="C:cytoplasm"/>
    <property type="evidence" value="ECO:0007669"/>
    <property type="project" value="UniProtKB-SubCell"/>
</dbReference>
<organism evidence="12 13">
    <name type="scientific">Coptotermes formosanus</name>
    <name type="common">Formosan subterranean termite</name>
    <dbReference type="NCBI Taxonomy" id="36987"/>
    <lineage>
        <taxon>Eukaryota</taxon>
        <taxon>Metazoa</taxon>
        <taxon>Ecdysozoa</taxon>
        <taxon>Arthropoda</taxon>
        <taxon>Hexapoda</taxon>
        <taxon>Insecta</taxon>
        <taxon>Pterygota</taxon>
        <taxon>Neoptera</taxon>
        <taxon>Polyneoptera</taxon>
        <taxon>Dictyoptera</taxon>
        <taxon>Blattodea</taxon>
        <taxon>Blattoidea</taxon>
        <taxon>Termitoidae</taxon>
        <taxon>Rhinotermitidae</taxon>
        <taxon>Coptotermes</taxon>
    </lineage>
</organism>
<comment type="caution">
    <text evidence="12">The sequence shown here is derived from an EMBL/GenBank/DDBJ whole genome shotgun (WGS) entry which is preliminary data.</text>
</comment>
<dbReference type="GO" id="GO:0000796">
    <property type="term" value="C:condensin complex"/>
    <property type="evidence" value="ECO:0007669"/>
    <property type="project" value="InterPro"/>
</dbReference>
<evidence type="ECO:0000256" key="8">
    <source>
        <dbReference type="ARBA" id="ARBA00022776"/>
    </source>
</evidence>
<proteinExistence type="inferred from homology"/>
<keyword evidence="5" id="KW-0158">Chromosome</keyword>
<sequence>MAITDLVPRGIVGFGSMHGADYRKCRSPSNYEYWISSMFRIIQLLAVQDRQEVGCYNVTVKGPVLVNNENDDDAERLERRRSAQIEMRQHEVTSPVSNNRKSIGGSVAGLSAAQLAEHYAKCIKLSAENKINAKNAFSLQLIDYMAMMLKKQDSKMDNFQVASCTLDASTKIYAYRVDCVHADVLKMAGGLAVGNKRHSDKGEGEEEEDGRDESRENGEVMRTKKRSRKPKNTVATNVETLNGKTDMQPVMDPFLRCAGNMGECHPGDSRFLTGLKILGNCALSSCSDLPYWDTNEKSISSVQPHMLLPFIPNLMDKGICPVFSQFSFLKWSLDGEEEPAELVAPVLQTEDDEFAFDVNAVPEPVPAEENEDPGDHFEVFGVDEGMDSEGEDTGAPIACQPIHRTPAAKVVDIRRHLSMAPSEYSYFRADALEIWAGPSHWKIKPFKGA</sequence>
<feature type="non-terminal residue" evidence="12">
    <location>
        <position position="449"/>
    </location>
</feature>
<dbReference type="GO" id="GO:0051301">
    <property type="term" value="P:cell division"/>
    <property type="evidence" value="ECO:0007669"/>
    <property type="project" value="UniProtKB-KW"/>
</dbReference>
<evidence type="ECO:0000256" key="4">
    <source>
        <dbReference type="ARBA" id="ARBA00016065"/>
    </source>
</evidence>
<dbReference type="FunCoup" id="A0A6L2PKJ2">
    <property type="interactions" value="876"/>
</dbReference>
<dbReference type="GO" id="GO:0003682">
    <property type="term" value="F:chromatin binding"/>
    <property type="evidence" value="ECO:0007669"/>
    <property type="project" value="TreeGrafter"/>
</dbReference>
<dbReference type="Proteomes" id="UP000502823">
    <property type="component" value="Unassembled WGS sequence"/>
</dbReference>
<evidence type="ECO:0000256" key="5">
    <source>
        <dbReference type="ARBA" id="ARBA00022454"/>
    </source>
</evidence>
<protein>
    <recommendedName>
        <fullName evidence="4">Condensin complex subunit 2</fullName>
    </recommendedName>
</protein>
<dbReference type="InParanoid" id="A0A6L2PKJ2"/>
<gene>
    <name evidence="12" type="ORF">Cfor_02106</name>
</gene>
<evidence type="ECO:0000256" key="3">
    <source>
        <dbReference type="ARBA" id="ARBA00009471"/>
    </source>
</evidence>
<keyword evidence="10" id="KW-0131">Cell cycle</keyword>
<keyword evidence="6" id="KW-0963">Cytoplasm</keyword>
<keyword evidence="7" id="KW-0132">Cell division</keyword>
<keyword evidence="8" id="KW-0498">Mitosis</keyword>
<dbReference type="Pfam" id="PF05786">
    <property type="entry name" value="Cnd2"/>
    <property type="match status" value="1"/>
</dbReference>
<evidence type="ECO:0000256" key="10">
    <source>
        <dbReference type="ARBA" id="ARBA00023306"/>
    </source>
</evidence>
<dbReference type="GO" id="GO:0007076">
    <property type="term" value="P:mitotic chromosome condensation"/>
    <property type="evidence" value="ECO:0007669"/>
    <property type="project" value="InterPro"/>
</dbReference>
<evidence type="ECO:0000313" key="12">
    <source>
        <dbReference type="EMBL" id="GFG32000.1"/>
    </source>
</evidence>
<reference evidence="13" key="1">
    <citation type="submission" date="2020-01" db="EMBL/GenBank/DDBJ databases">
        <title>Draft genome sequence of the Termite Coptotermes fromosanus.</title>
        <authorList>
            <person name="Itakura S."/>
            <person name="Yosikawa Y."/>
            <person name="Umezawa K."/>
        </authorList>
    </citation>
    <scope>NUCLEOTIDE SEQUENCE [LARGE SCALE GENOMIC DNA]</scope>
</reference>
<evidence type="ECO:0000256" key="6">
    <source>
        <dbReference type="ARBA" id="ARBA00022490"/>
    </source>
</evidence>
<name>A0A6L2PKJ2_COPFO</name>
<dbReference type="AlphaFoldDB" id="A0A6L2PKJ2"/>
<feature type="region of interest" description="Disordered" evidence="11">
    <location>
        <begin position="193"/>
        <end position="232"/>
    </location>
</feature>
<evidence type="ECO:0000256" key="2">
    <source>
        <dbReference type="ARBA" id="ARBA00004496"/>
    </source>
</evidence>
<evidence type="ECO:0000256" key="1">
    <source>
        <dbReference type="ARBA" id="ARBA00004286"/>
    </source>
</evidence>
<feature type="compositionally biased region" description="Basic and acidic residues" evidence="11">
    <location>
        <begin position="212"/>
        <end position="222"/>
    </location>
</feature>
<evidence type="ECO:0000256" key="9">
    <source>
        <dbReference type="ARBA" id="ARBA00023067"/>
    </source>
</evidence>
<dbReference type="PANTHER" id="PTHR13108">
    <property type="entry name" value="CONDENSIN COMPLEX SUBUNIT 2"/>
    <property type="match status" value="1"/>
</dbReference>
<dbReference type="EMBL" id="BLKM01004649">
    <property type="protein sequence ID" value="GFG32000.1"/>
    <property type="molecule type" value="Genomic_DNA"/>
</dbReference>
<dbReference type="OrthoDB" id="362021at2759"/>
<accession>A0A6L2PKJ2</accession>
<evidence type="ECO:0000256" key="11">
    <source>
        <dbReference type="SAM" id="MobiDB-lite"/>
    </source>
</evidence>
<dbReference type="InterPro" id="IPR022816">
    <property type="entry name" value="Condensin_barren_su2"/>
</dbReference>
<keyword evidence="9" id="KW-0226">DNA condensation</keyword>
<dbReference type="PANTHER" id="PTHR13108:SF9">
    <property type="entry name" value="CONDENSIN COMPLEX SUBUNIT 2"/>
    <property type="match status" value="1"/>
</dbReference>
<evidence type="ECO:0000256" key="7">
    <source>
        <dbReference type="ARBA" id="ARBA00022618"/>
    </source>
</evidence>
<evidence type="ECO:0000313" key="13">
    <source>
        <dbReference type="Proteomes" id="UP000502823"/>
    </source>
</evidence>
<comment type="similarity">
    <text evidence="3">Belongs to the CND2 (condensin subunit 2) family.</text>
</comment>
<keyword evidence="13" id="KW-1185">Reference proteome</keyword>
<comment type="subcellular location">
    <subcellularLocation>
        <location evidence="1">Chromosome</location>
    </subcellularLocation>
    <subcellularLocation>
        <location evidence="2">Cytoplasm</location>
    </subcellularLocation>
</comment>